<evidence type="ECO:0000256" key="2">
    <source>
        <dbReference type="SAM" id="MobiDB-lite"/>
    </source>
</evidence>
<feature type="region of interest" description="Disordered" evidence="2">
    <location>
        <begin position="32"/>
        <end position="59"/>
    </location>
</feature>
<feature type="compositionally biased region" description="Polar residues" evidence="2">
    <location>
        <begin position="169"/>
        <end position="188"/>
    </location>
</feature>
<keyword evidence="3" id="KW-0472">Membrane</keyword>
<proteinExistence type="predicted"/>
<feature type="region of interest" description="Disordered" evidence="2">
    <location>
        <begin position="763"/>
        <end position="785"/>
    </location>
</feature>
<feature type="transmembrane region" description="Helical" evidence="3">
    <location>
        <begin position="378"/>
        <end position="398"/>
    </location>
</feature>
<dbReference type="AlphaFoldDB" id="A0A1L7XGV4"/>
<organism evidence="4 5">
    <name type="scientific">Phialocephala subalpina</name>
    <dbReference type="NCBI Taxonomy" id="576137"/>
    <lineage>
        <taxon>Eukaryota</taxon>
        <taxon>Fungi</taxon>
        <taxon>Dikarya</taxon>
        <taxon>Ascomycota</taxon>
        <taxon>Pezizomycotina</taxon>
        <taxon>Leotiomycetes</taxon>
        <taxon>Helotiales</taxon>
        <taxon>Mollisiaceae</taxon>
        <taxon>Phialocephala</taxon>
        <taxon>Phialocephala fortinii species complex</taxon>
    </lineage>
</organism>
<dbReference type="EMBL" id="FJOG01000026">
    <property type="protein sequence ID" value="CZR64285.1"/>
    <property type="molecule type" value="Genomic_DNA"/>
</dbReference>
<keyword evidence="5" id="KW-1185">Reference proteome</keyword>
<evidence type="ECO:0000256" key="3">
    <source>
        <dbReference type="SAM" id="Phobius"/>
    </source>
</evidence>
<feature type="compositionally biased region" description="Low complexity" evidence="2">
    <location>
        <begin position="37"/>
        <end position="50"/>
    </location>
</feature>
<keyword evidence="1" id="KW-0175">Coiled coil</keyword>
<feature type="region of interest" description="Disordered" evidence="2">
    <location>
        <begin position="1171"/>
        <end position="1202"/>
    </location>
</feature>
<evidence type="ECO:0000313" key="4">
    <source>
        <dbReference type="EMBL" id="CZR64285.1"/>
    </source>
</evidence>
<evidence type="ECO:0000313" key="5">
    <source>
        <dbReference type="Proteomes" id="UP000184330"/>
    </source>
</evidence>
<feature type="region of interest" description="Disordered" evidence="2">
    <location>
        <begin position="152"/>
        <end position="196"/>
    </location>
</feature>
<accession>A0A1L7XGV4</accession>
<name>A0A1L7XGV4_9HELO</name>
<feature type="region of interest" description="Disordered" evidence="2">
    <location>
        <begin position="1034"/>
        <end position="1058"/>
    </location>
</feature>
<keyword evidence="3" id="KW-0812">Transmembrane</keyword>
<feature type="compositionally biased region" description="Acidic residues" evidence="2">
    <location>
        <begin position="1188"/>
        <end position="1202"/>
    </location>
</feature>
<keyword evidence="3" id="KW-1133">Transmembrane helix</keyword>
<gene>
    <name evidence="4" type="ORF">PAC_14183</name>
</gene>
<feature type="compositionally biased region" description="Low complexity" evidence="2">
    <location>
        <begin position="1177"/>
        <end position="1187"/>
    </location>
</feature>
<dbReference type="Proteomes" id="UP000184330">
    <property type="component" value="Unassembled WGS sequence"/>
</dbReference>
<protein>
    <submittedName>
        <fullName evidence="4">Uncharacterized protein</fullName>
    </submittedName>
</protein>
<dbReference type="OrthoDB" id="10674882at2759"/>
<reference evidence="4 5" key="1">
    <citation type="submission" date="2016-03" db="EMBL/GenBank/DDBJ databases">
        <authorList>
            <person name="Ploux O."/>
        </authorList>
    </citation>
    <scope>NUCLEOTIDE SEQUENCE [LARGE SCALE GENOMIC DNA]</scope>
    <source>
        <strain evidence="4 5">UAMH 11012</strain>
    </source>
</reference>
<feature type="compositionally biased region" description="Basic residues" evidence="2">
    <location>
        <begin position="405"/>
        <end position="415"/>
    </location>
</feature>
<sequence>MADLVVPLVGSVSALLTAGALQYSFADKFKTKKQPAEQEQPTEQEQATEPNQLTEQKSLDPIPFTSYFGELPRGEIDPNMAYTFYYGVPSIEEFYGSLSVLSEDKRSRYKQMTVDLLPSSEGETPRQTERMSLDDFIQRHSRGELDKSLRHVVRPNIPSPPSVKEGNSESESVENTPASENKISVSDSSAEDAKLSSKENSFDWKDLIRQLKESRHQLEEDLLNLLEAKEPNGASQDSVPPTEEANEEFGGMKFWDPTPKYQGSWAIPDTWAEHPTLEDSNPELAAFFYVLRSAKIVKPNFVSLEESALHWKDLDAIHDGYNTLPGEAVGYCKEILSKRYHIEIPEIPFTSTFETTNETISSPTASPQSVPQFNSFKFLLPVLLVYLLAVFFALRISGRVLRKQKARKQQKKKQQPKTDVQETKTHTPAPKSPKTRGQQVFHTLTIVNDWCDKKEDQFFWDNVEPIIQRCILRTRDHVKAIKTRYENSCDCIETLFREKRLKRSSDEKCCDRLPIAQAEIERCIKIMHAQTDELKLATDEKLQAYINLSNCHNAMAKRDIDAERVKTEARESIAQIQELNKTIAEKDEEMKRVKAEALVANEKATKLNETMMQIAKKMKVIQDSRTPKVPTTEETQKKIGPQDMFAKMGIPVSLPPKEQVINPRMPRDLVNEAALDRAFESCHAGRTPSKPIKKSYTSIHQNMIEVSRMLKTTESSKEYLTKPIASSKAPSKSQASANPKIPVPTDPTFLQWQEEFILDGQARKADAEEAAEEEKKKSLMQREREARDRELKKDYGSFGPIHRAPAPALAPGLKRKATPLTKLLVGTIEKDRAVDPQVFTTRLQYPSKPALKRAELEKKAAKAAVQGLKINEHPSEMSAPKNIASDAEQNVRYKAGEEALKQASNEAAYNANVEEKLRRLTAGYQRKLAFKELSAALASQHQAAQAPTPITAANPQQHRMQLKMPQISNSDSSSAPKTRRVVVTEKKIINAANVTTSSRSDYPLVANFARNNALRDYHVQMNILAEQQRRTEISRGKQAEPAAVQPSPPKQDCQEPTIQDQQEMKTVTTALCGQDSVKRYHEAWVRNLQKAQQNQQREFEKREKEEEAKEIAFEAADEDAVVVVEKEEETASYTVSTEIAGEEAIVVDKKEGELEDLPTESAGEEEIVVEIKEQQDNDVSSISSSDGSDWEELEAPDSFDDF</sequence>
<feature type="region of interest" description="Disordered" evidence="2">
    <location>
        <begin position="405"/>
        <end position="437"/>
    </location>
</feature>
<feature type="region of interest" description="Disordered" evidence="2">
    <location>
        <begin position="229"/>
        <end position="253"/>
    </location>
</feature>
<feature type="coiled-coil region" evidence="1">
    <location>
        <begin position="562"/>
        <end position="610"/>
    </location>
</feature>
<evidence type="ECO:0000256" key="1">
    <source>
        <dbReference type="SAM" id="Coils"/>
    </source>
</evidence>